<evidence type="ECO:0000313" key="1">
    <source>
        <dbReference type="EMBL" id="KDP39751.1"/>
    </source>
</evidence>
<name>A0A067KU85_JATCU</name>
<proteinExistence type="predicted"/>
<sequence>MTGSIKGRWKENFFIVRSLKDFGIWLVEILLKSLRKRRKSKAFAQEKKKEAGLVLRDEDKENAKTSLAPTREVEVIHLSVEDDIPLARKKKRSRIETSEEAAWPKPAWPDVEGYIKAIHGVSISYSQSPLVHQVVIMRKRVRDLRSHYAKLEVSKNEVIHLVETAKEMLDKSATTHSKEMCALKELVNLLNNEYKKVADEALITSSRNIQLEKEKTEEANDALNNIMDTLDGFQDRVISALKAQYTDEDFDFISEIPVIVPHEDPQDLPFEQVNEDQVNGEW</sequence>
<protein>
    <submittedName>
        <fullName evidence="1">Uncharacterized protein</fullName>
    </submittedName>
</protein>
<dbReference type="AlphaFoldDB" id="A0A067KU85"/>
<dbReference type="EMBL" id="KK914347">
    <property type="protein sequence ID" value="KDP39751.1"/>
    <property type="molecule type" value="Genomic_DNA"/>
</dbReference>
<accession>A0A067KU85</accession>
<dbReference type="Proteomes" id="UP000027138">
    <property type="component" value="Unassembled WGS sequence"/>
</dbReference>
<evidence type="ECO:0000313" key="2">
    <source>
        <dbReference type="Proteomes" id="UP000027138"/>
    </source>
</evidence>
<organism evidence="1 2">
    <name type="scientific">Jatropha curcas</name>
    <name type="common">Barbados nut</name>
    <dbReference type="NCBI Taxonomy" id="180498"/>
    <lineage>
        <taxon>Eukaryota</taxon>
        <taxon>Viridiplantae</taxon>
        <taxon>Streptophyta</taxon>
        <taxon>Embryophyta</taxon>
        <taxon>Tracheophyta</taxon>
        <taxon>Spermatophyta</taxon>
        <taxon>Magnoliopsida</taxon>
        <taxon>eudicotyledons</taxon>
        <taxon>Gunneridae</taxon>
        <taxon>Pentapetalae</taxon>
        <taxon>rosids</taxon>
        <taxon>fabids</taxon>
        <taxon>Malpighiales</taxon>
        <taxon>Euphorbiaceae</taxon>
        <taxon>Crotonoideae</taxon>
        <taxon>Jatropheae</taxon>
        <taxon>Jatropha</taxon>
    </lineage>
</organism>
<gene>
    <name evidence="1" type="ORF">JCGZ_02771</name>
</gene>
<keyword evidence="2" id="KW-1185">Reference proteome</keyword>
<reference evidence="1 2" key="1">
    <citation type="journal article" date="2014" name="PLoS ONE">
        <title>Global Analysis of Gene Expression Profiles in Physic Nut (Jatropha curcas L.) Seedlings Exposed to Salt Stress.</title>
        <authorList>
            <person name="Zhang L."/>
            <person name="Zhang C."/>
            <person name="Wu P."/>
            <person name="Chen Y."/>
            <person name="Li M."/>
            <person name="Jiang H."/>
            <person name="Wu G."/>
        </authorList>
    </citation>
    <scope>NUCLEOTIDE SEQUENCE [LARGE SCALE GENOMIC DNA]</scope>
    <source>
        <strain evidence="2">cv. GZQX0401</strain>
        <tissue evidence="1">Young leaves</tissue>
    </source>
</reference>